<dbReference type="HOGENOM" id="CLU_1341010_0_0_10"/>
<organism evidence="2 3">
    <name type="scientific">Parabacteroides gordonii MS-1 = DSM 23371</name>
    <dbReference type="NCBI Taxonomy" id="1203610"/>
    <lineage>
        <taxon>Bacteria</taxon>
        <taxon>Pseudomonadati</taxon>
        <taxon>Bacteroidota</taxon>
        <taxon>Bacteroidia</taxon>
        <taxon>Bacteroidales</taxon>
        <taxon>Tannerellaceae</taxon>
        <taxon>Parabacteroides</taxon>
    </lineage>
</organism>
<evidence type="ECO:0000313" key="3">
    <source>
        <dbReference type="Proteomes" id="UP000033035"/>
    </source>
</evidence>
<evidence type="ECO:0000313" key="2">
    <source>
        <dbReference type="EMBL" id="KKB55689.1"/>
    </source>
</evidence>
<proteinExistence type="predicted"/>
<dbReference type="Proteomes" id="UP000033035">
    <property type="component" value="Unassembled WGS sequence"/>
</dbReference>
<dbReference type="PATRIC" id="fig|1203610.3.peg.3227"/>
<comment type="caution">
    <text evidence="2">The sequence shown here is derived from an EMBL/GenBank/DDBJ whole genome shotgun (WGS) entry which is preliminary data.</text>
</comment>
<feature type="signal peptide" evidence="1">
    <location>
        <begin position="1"/>
        <end position="21"/>
    </location>
</feature>
<gene>
    <name evidence="2" type="ORF">HMPREF1536_03161</name>
</gene>
<keyword evidence="1" id="KW-0732">Signal</keyword>
<reference evidence="2 3" key="1">
    <citation type="submission" date="2013-04" db="EMBL/GenBank/DDBJ databases">
        <title>The Genome Sequence of Parabacteroides gordonii DSM 23371.</title>
        <authorList>
            <consortium name="The Broad Institute Genomics Platform"/>
            <person name="Earl A."/>
            <person name="Ward D."/>
            <person name="Feldgarden M."/>
            <person name="Gevers D."/>
            <person name="Martens E."/>
            <person name="Sakamoto M."/>
            <person name="Benno Y."/>
            <person name="Suzuki N."/>
            <person name="Matsunaga N."/>
            <person name="Koshihara K."/>
            <person name="Seki M."/>
            <person name="Komiya H."/>
            <person name="Walker B."/>
            <person name="Young S."/>
            <person name="Zeng Q."/>
            <person name="Gargeya S."/>
            <person name="Fitzgerald M."/>
            <person name="Haas B."/>
            <person name="Abouelleil A."/>
            <person name="Allen A.W."/>
            <person name="Alvarado L."/>
            <person name="Arachchi H.M."/>
            <person name="Berlin A.M."/>
            <person name="Chapman S.B."/>
            <person name="Gainer-Dewar J."/>
            <person name="Goldberg J."/>
            <person name="Griggs A."/>
            <person name="Gujja S."/>
            <person name="Hansen M."/>
            <person name="Howarth C."/>
            <person name="Imamovic A."/>
            <person name="Ireland A."/>
            <person name="Larimer J."/>
            <person name="McCowan C."/>
            <person name="Murphy C."/>
            <person name="Pearson M."/>
            <person name="Poon T.W."/>
            <person name="Priest M."/>
            <person name="Roberts A."/>
            <person name="Saif S."/>
            <person name="Shea T."/>
            <person name="Sisk P."/>
            <person name="Sykes S."/>
            <person name="Wortman J."/>
            <person name="Nusbaum C."/>
            <person name="Birren B."/>
        </authorList>
    </citation>
    <scope>NUCLEOTIDE SEQUENCE [LARGE SCALE GENOMIC DNA]</scope>
    <source>
        <strain evidence="2 3">MS-1</strain>
    </source>
</reference>
<protein>
    <submittedName>
        <fullName evidence="2">Uncharacterized protein</fullName>
    </submittedName>
</protein>
<evidence type="ECO:0000256" key="1">
    <source>
        <dbReference type="SAM" id="SignalP"/>
    </source>
</evidence>
<name>A0A0F5JD51_9BACT</name>
<accession>A0A0F5JD51</accession>
<keyword evidence="3" id="KW-1185">Reference proteome</keyword>
<feature type="chain" id="PRO_5002490105" evidence="1">
    <location>
        <begin position="22"/>
        <end position="204"/>
    </location>
</feature>
<sequence length="204" mass="23297">MKNITGLLLLLLPVFCLISCSNDNDEELIEKKSYELSSIQWTLREGDGEEFFEIKIPERIFQNTGDEIMWITVHSHGYIDETSLFHIEDKVLTDLSEDDSTIISIPDMTEILSSNFKYLVGGRQAPFQTEESVLTPNRTIEDRTSLAPHCELHYYTTIKIKKIIATYKALLTEKGGASSYEAEGKWEGQFFAGSTEHYTINEIK</sequence>
<dbReference type="EMBL" id="AQHW01000015">
    <property type="protein sequence ID" value="KKB55689.1"/>
    <property type="molecule type" value="Genomic_DNA"/>
</dbReference>
<dbReference type="AlphaFoldDB" id="A0A0F5JD51"/>
<dbReference type="RefSeq" id="WP_044191284.1">
    <property type="nucleotide sequence ID" value="NZ_AUAE01000008.1"/>
</dbReference>